<sequence>MLFALTGWTGGLHQRLSMLELDAKLQADLRALAQRWLQCTVHDDTASTAALAARLRGAVRPMLRHRGAARLQLIEQPQQQPLPTLERLLMGLSQSLGFVLPQTHRLNLLAHIQDEGSDYARHSTRGHQTNASLAFHSDRCDLNLLLYVRVAPRGGELSVVAYEEAAQRLRELDAPAYEALFDGFPFDLRDERIFASLAWHWRPILWRHNGGLRGHYIRRFITDSQRHDDCPRLSERQQHALNRFDTVLESMREEHAFAPRAGELVLLNNYRVMHARTGFDDAPEPAAKRLALRTWVAPFDSEPLPLALHALAGSCIARSYRGGVGCGAEYLGRLGQTRIINMTEHA</sequence>
<comment type="caution">
    <text evidence="5">The sequence shown here is derived from an EMBL/GenBank/DDBJ whole genome shotgun (WGS) entry which is preliminary data.</text>
</comment>
<feature type="domain" description="TauD/TfdA-like" evidence="4">
    <location>
        <begin position="102"/>
        <end position="295"/>
    </location>
</feature>
<reference evidence="5 6" key="1">
    <citation type="submission" date="2018-09" db="EMBL/GenBank/DDBJ databases">
        <title>Metagenome Assembled Genomes from an Advanced Water Purification Facility.</title>
        <authorList>
            <person name="Stamps B.W."/>
            <person name="Spear J.R."/>
        </authorList>
    </citation>
    <scope>NUCLEOTIDE SEQUENCE [LARGE SCALE GENOMIC DNA]</scope>
    <source>
        <strain evidence="5">Bin_27_1</strain>
    </source>
</reference>
<proteinExistence type="predicted"/>
<dbReference type="AlphaFoldDB" id="A0A5C7S536"/>
<evidence type="ECO:0000256" key="2">
    <source>
        <dbReference type="ARBA" id="ARBA00023002"/>
    </source>
</evidence>
<evidence type="ECO:0000313" key="5">
    <source>
        <dbReference type="EMBL" id="TXH78382.1"/>
    </source>
</evidence>
<keyword evidence="3" id="KW-0045">Antibiotic biosynthesis</keyword>
<dbReference type="PANTHER" id="PTHR10696:SF56">
    <property type="entry name" value="TAUD_TFDA-LIKE DOMAIN-CONTAINING PROTEIN"/>
    <property type="match status" value="1"/>
</dbReference>
<dbReference type="InterPro" id="IPR042098">
    <property type="entry name" value="TauD-like_sf"/>
</dbReference>
<dbReference type="InterPro" id="IPR050411">
    <property type="entry name" value="AlphaKG_dependent_hydroxylases"/>
</dbReference>
<dbReference type="Gene3D" id="3.60.130.10">
    <property type="entry name" value="Clavaminate synthase-like"/>
    <property type="match status" value="1"/>
</dbReference>
<dbReference type="EMBL" id="SSFD01000392">
    <property type="protein sequence ID" value="TXH78382.1"/>
    <property type="molecule type" value="Genomic_DNA"/>
</dbReference>
<dbReference type="GO" id="GO:0017000">
    <property type="term" value="P:antibiotic biosynthetic process"/>
    <property type="evidence" value="ECO:0007669"/>
    <property type="project" value="UniProtKB-KW"/>
</dbReference>
<organism evidence="5 6">
    <name type="scientific">Thauera aminoaromatica</name>
    <dbReference type="NCBI Taxonomy" id="164330"/>
    <lineage>
        <taxon>Bacteria</taxon>
        <taxon>Pseudomonadati</taxon>
        <taxon>Pseudomonadota</taxon>
        <taxon>Betaproteobacteria</taxon>
        <taxon>Rhodocyclales</taxon>
        <taxon>Zoogloeaceae</taxon>
        <taxon>Thauera</taxon>
    </lineage>
</organism>
<dbReference type="InterPro" id="IPR003819">
    <property type="entry name" value="TauD/TfdA-like"/>
</dbReference>
<dbReference type="Proteomes" id="UP000321192">
    <property type="component" value="Unassembled WGS sequence"/>
</dbReference>
<name>A0A5C7S536_THASP</name>
<protein>
    <recommendedName>
        <fullName evidence="4">TauD/TfdA-like domain-containing protein</fullName>
    </recommendedName>
</protein>
<comment type="cofactor">
    <cofactor evidence="1">
        <name>Fe(2+)</name>
        <dbReference type="ChEBI" id="CHEBI:29033"/>
    </cofactor>
</comment>
<dbReference type="SUPFAM" id="SSF51197">
    <property type="entry name" value="Clavaminate synthase-like"/>
    <property type="match status" value="1"/>
</dbReference>
<dbReference type="Pfam" id="PF02668">
    <property type="entry name" value="TauD"/>
    <property type="match status" value="1"/>
</dbReference>
<evidence type="ECO:0000256" key="3">
    <source>
        <dbReference type="ARBA" id="ARBA00023194"/>
    </source>
</evidence>
<evidence type="ECO:0000256" key="1">
    <source>
        <dbReference type="ARBA" id="ARBA00001954"/>
    </source>
</evidence>
<evidence type="ECO:0000313" key="6">
    <source>
        <dbReference type="Proteomes" id="UP000321192"/>
    </source>
</evidence>
<accession>A0A5C7S536</accession>
<gene>
    <name evidence="5" type="ORF">E6Q80_22830</name>
</gene>
<dbReference type="PANTHER" id="PTHR10696">
    <property type="entry name" value="GAMMA-BUTYROBETAINE HYDROXYLASE-RELATED"/>
    <property type="match status" value="1"/>
</dbReference>
<evidence type="ECO:0000259" key="4">
    <source>
        <dbReference type="Pfam" id="PF02668"/>
    </source>
</evidence>
<dbReference type="GO" id="GO:0016706">
    <property type="term" value="F:2-oxoglutarate-dependent dioxygenase activity"/>
    <property type="evidence" value="ECO:0007669"/>
    <property type="project" value="UniProtKB-ARBA"/>
</dbReference>
<keyword evidence="2" id="KW-0560">Oxidoreductase</keyword>